<dbReference type="AlphaFoldDB" id="A0A163MN36"/>
<proteinExistence type="predicted"/>
<accession>A0A163MN36</accession>
<dbReference type="OrthoDB" id="507128at2759"/>
<feature type="region of interest" description="Disordered" evidence="1">
    <location>
        <begin position="533"/>
        <end position="578"/>
    </location>
</feature>
<organism evidence="4">
    <name type="scientific">Absidia glauca</name>
    <name type="common">Pin mould</name>
    <dbReference type="NCBI Taxonomy" id="4829"/>
    <lineage>
        <taxon>Eukaryota</taxon>
        <taxon>Fungi</taxon>
        <taxon>Fungi incertae sedis</taxon>
        <taxon>Mucoromycota</taxon>
        <taxon>Mucoromycotina</taxon>
        <taxon>Mucoromycetes</taxon>
        <taxon>Mucorales</taxon>
        <taxon>Cunninghamellaceae</taxon>
        <taxon>Absidia</taxon>
    </lineage>
</organism>
<evidence type="ECO:0000256" key="2">
    <source>
        <dbReference type="SAM" id="SignalP"/>
    </source>
</evidence>
<feature type="compositionally biased region" description="Acidic residues" evidence="1">
    <location>
        <begin position="548"/>
        <end position="557"/>
    </location>
</feature>
<reference evidence="4" key="1">
    <citation type="submission" date="2016-04" db="EMBL/GenBank/DDBJ databases">
        <authorList>
            <person name="Evans L.H."/>
            <person name="Alamgir A."/>
            <person name="Owens N."/>
            <person name="Weber N.D."/>
            <person name="Virtaneva K."/>
            <person name="Barbian K."/>
            <person name="Babar A."/>
            <person name="Rosenke K."/>
        </authorList>
    </citation>
    <scope>NUCLEOTIDE SEQUENCE [LARGE SCALE GENOMIC DNA]</scope>
    <source>
        <strain evidence="4">CBS 101.48</strain>
    </source>
</reference>
<sequence>MYRRRRLLILITAAIALCKLSLPAEAATVYAEGETTAGAKEEVNSDNTPLDPMNSNPDSNIGAIRMGSTNLLVPDSASDHPMILSHEEEMPLCNPDIHLEPANPMQVLDGYDSMVITNHIKEPRKLLVDRVNHVLVMSGQNAIYSLRMDKCGNVNTELILDTTVDGQFPDGNKGQKLAHGMALDTKFIYVATVDNVYQFPYSDGQHSALSNGRLVVANIGGDPDATSDAMPDVAIDPFGNAFIPRSSAGLHIASNSVANMDHNDAIIKKFNFRSIPENGYDYQKDGATHAYGTSSRGSMAFDAQARLWGAEHAFDGIHRDDLGGDISSSGTAEEINLYEASGVNYGFPHCFTEFNLKDHTAKAAGLGAQWAHPTFMNASVNMDDYCQKGENNQAPAIPIAPGSKSAGLFFYMGTGCSVGDLETLGTSVGLPCNWTDTPIVAYHGASGQPGGHSVAHLPFDDLGHKPRWDKLPEIILQQTQPCASDTCFSPVGLAVDEYGRLLISSENSNEIYMVRRVFNANSAKMLTDIANQKEEAKEAADELKQQAMEEEGEEEEGPLVKSAQGNGALPAWAKFSVE</sequence>
<evidence type="ECO:0000313" key="4">
    <source>
        <dbReference type="EMBL" id="SAM06610.1"/>
    </source>
</evidence>
<dbReference type="InterPro" id="IPR011042">
    <property type="entry name" value="6-blade_b-propeller_TolB-like"/>
</dbReference>
<dbReference type="SUPFAM" id="SSF50952">
    <property type="entry name" value="Soluble quinoprotein glucose dehydrogenase"/>
    <property type="match status" value="1"/>
</dbReference>
<evidence type="ECO:0000259" key="3">
    <source>
        <dbReference type="Pfam" id="PF22807"/>
    </source>
</evidence>
<dbReference type="OMA" id="EINHHWT"/>
<keyword evidence="5" id="KW-1185">Reference proteome</keyword>
<feature type="domain" description="Pyrroloquinoline quinone-dependent pyranose dehydrogenase beta-propeller" evidence="3">
    <location>
        <begin position="106"/>
        <end position="516"/>
    </location>
</feature>
<feature type="chain" id="PRO_5007844482" description="Pyrroloquinoline quinone-dependent pyranose dehydrogenase beta-propeller domain-containing protein" evidence="2">
    <location>
        <begin position="27"/>
        <end position="578"/>
    </location>
</feature>
<evidence type="ECO:0000313" key="5">
    <source>
        <dbReference type="Proteomes" id="UP000078561"/>
    </source>
</evidence>
<dbReference type="Gene3D" id="2.120.10.30">
    <property type="entry name" value="TolB, C-terminal domain"/>
    <property type="match status" value="1"/>
</dbReference>
<feature type="compositionally biased region" description="Basic and acidic residues" evidence="1">
    <location>
        <begin position="533"/>
        <end position="544"/>
    </location>
</feature>
<dbReference type="STRING" id="4829.A0A163MN36"/>
<gene>
    <name evidence="4" type="primary">ABSGL_12453.1 scaffold 12859</name>
</gene>
<dbReference type="Pfam" id="PF22807">
    <property type="entry name" value="TrAA12"/>
    <property type="match status" value="1"/>
</dbReference>
<name>A0A163MN36_ABSGL</name>
<dbReference type="InParanoid" id="A0A163MN36"/>
<keyword evidence="2" id="KW-0732">Signal</keyword>
<feature type="signal peptide" evidence="2">
    <location>
        <begin position="1"/>
        <end position="26"/>
    </location>
</feature>
<dbReference type="InterPro" id="IPR054539">
    <property type="entry name" value="Beta-prop_PDH"/>
</dbReference>
<dbReference type="EMBL" id="LT554620">
    <property type="protein sequence ID" value="SAM06610.1"/>
    <property type="molecule type" value="Genomic_DNA"/>
</dbReference>
<protein>
    <recommendedName>
        <fullName evidence="3">Pyrroloquinoline quinone-dependent pyranose dehydrogenase beta-propeller domain-containing protein</fullName>
    </recommendedName>
</protein>
<evidence type="ECO:0000256" key="1">
    <source>
        <dbReference type="SAM" id="MobiDB-lite"/>
    </source>
</evidence>
<dbReference type="Proteomes" id="UP000078561">
    <property type="component" value="Unassembled WGS sequence"/>
</dbReference>
<dbReference type="InterPro" id="IPR011041">
    <property type="entry name" value="Quinoprot_gluc/sorb_DH_b-prop"/>
</dbReference>